<dbReference type="GO" id="GO:0016020">
    <property type="term" value="C:membrane"/>
    <property type="evidence" value="ECO:0007669"/>
    <property type="project" value="InterPro"/>
</dbReference>
<evidence type="ECO:0000256" key="2">
    <source>
        <dbReference type="ARBA" id="ARBA00023004"/>
    </source>
</evidence>
<evidence type="ECO:0000313" key="6">
    <source>
        <dbReference type="Proteomes" id="UP000001202"/>
    </source>
</evidence>
<keyword evidence="1" id="KW-0479">Metal-binding</keyword>
<gene>
    <name evidence="5" type="primary">rnfC</name>
    <name evidence="5" type="ordered locus">TPASS_0152</name>
</gene>
<accession>A0A0H3BJW8</accession>
<proteinExistence type="predicted"/>
<evidence type="ECO:0000259" key="4">
    <source>
        <dbReference type="PROSITE" id="PS51379"/>
    </source>
</evidence>
<dbReference type="Pfam" id="PF13375">
    <property type="entry name" value="RnfC_N"/>
    <property type="match status" value="1"/>
</dbReference>
<dbReference type="Pfam" id="PF10531">
    <property type="entry name" value="SLBB"/>
    <property type="match status" value="1"/>
</dbReference>
<dbReference type="PANTHER" id="PTHR43034:SF2">
    <property type="entry name" value="ION-TRANSLOCATING OXIDOREDUCTASE COMPLEX SUBUNIT C"/>
    <property type="match status" value="1"/>
</dbReference>
<keyword evidence="2" id="KW-0408">Iron</keyword>
<evidence type="ECO:0000256" key="3">
    <source>
        <dbReference type="ARBA" id="ARBA00023014"/>
    </source>
</evidence>
<dbReference type="EMBL" id="CP000805">
    <property type="protein sequence ID" value="ACD70578.1"/>
    <property type="molecule type" value="Genomic_DNA"/>
</dbReference>
<dbReference type="PANTHER" id="PTHR43034">
    <property type="entry name" value="ION-TRANSLOCATING OXIDOREDUCTASE COMPLEX SUBUNIT C"/>
    <property type="match status" value="1"/>
</dbReference>
<dbReference type="PROSITE" id="PS51379">
    <property type="entry name" value="4FE4S_FER_2"/>
    <property type="match status" value="1"/>
</dbReference>
<dbReference type="InterPro" id="IPR019554">
    <property type="entry name" value="Soluble_ligand-bd"/>
</dbReference>
<dbReference type="InterPro" id="IPR017896">
    <property type="entry name" value="4Fe4S_Fe-S-bd"/>
</dbReference>
<reference evidence="5 6" key="1">
    <citation type="journal article" date="2008" name="BMC Microbiol.">
        <title>Complete genome sequence of Treponema pallidum ssp. pallidum strain SS14 determined with oligonucleotide arrays.</title>
        <authorList>
            <person name="Matejkova P."/>
            <person name="Strouhal M."/>
            <person name="Smajs D."/>
            <person name="Norris S.J."/>
            <person name="Palzkill T."/>
            <person name="Petrosino J.F."/>
            <person name="Sodergren E."/>
            <person name="Norton J.E."/>
            <person name="Singh J."/>
            <person name="Richmond T.A."/>
            <person name="Molla M.N."/>
            <person name="Albert T.J."/>
            <person name="Weinstock G.M."/>
        </authorList>
    </citation>
    <scope>NUCLEOTIDE SEQUENCE [LARGE SCALE GENOMIC DNA]</scope>
    <source>
        <strain evidence="5 6">SS14</strain>
    </source>
</reference>
<dbReference type="SUPFAM" id="SSF142984">
    <property type="entry name" value="Nqo1 middle domain-like"/>
    <property type="match status" value="1"/>
</dbReference>
<sequence>MCPCRVGRRRPFLYRTEGTPMIERLRSSRGKLTLTHQIFPLSFGGNAFLPARALVPFSVDAGEPAAVAVVKVGDTVREGQLIARAAHAGAAHAHASVPGVVTRLVSANFLAGSALRAVEIRTRGSFEHLGKVQPNRPWQHSTASELLRLVTDAGVVATRLHPHAQITSTATGTHAGAQHTYAKDYGQKRRAEAHTLRLMRAAWESGNALATHLHLHVRKGVRKLTLYLCDDDATCPLSSFLAQEFPEPVATGTAIIARILDATYTACLHTLPKRSPGLARMRAVFPFNEMHDAYRRHYPFSNLCAPRYRAGCTIDALTAVHVYEAVVLSQPQISSYIALTGAGLKSPQVLRARIGTPLGALIEECGGFRTRPGHLIINGLLKGSVLESLDLPFSKGIKSLHVTGKALSSSASCTSCQNCGDCARICPVYLDPIKIARAAHRNQFTEEVLQSLRICHQCGLCSAACTARIPLAKLLHDAQERALHLSRAPVTKIEPHSTQSVGKTIREAPANAHR</sequence>
<dbReference type="InterPro" id="IPR026902">
    <property type="entry name" value="RnfC_N"/>
</dbReference>
<dbReference type="SUPFAM" id="SSF46548">
    <property type="entry name" value="alpha-helical ferredoxin"/>
    <property type="match status" value="1"/>
</dbReference>
<dbReference type="Gene3D" id="3.30.70.20">
    <property type="match status" value="1"/>
</dbReference>
<keyword evidence="3" id="KW-0411">Iron-sulfur</keyword>
<dbReference type="AlphaFoldDB" id="A0A0H3BJW8"/>
<dbReference type="InterPro" id="IPR017900">
    <property type="entry name" value="4Fe4S_Fe_S_CS"/>
</dbReference>
<feature type="domain" description="4Fe-4S ferredoxin-type" evidence="4">
    <location>
        <begin position="405"/>
        <end position="438"/>
    </location>
</feature>
<evidence type="ECO:0000313" key="5">
    <source>
        <dbReference type="EMBL" id="ACD70578.1"/>
    </source>
</evidence>
<dbReference type="PROSITE" id="PS00198">
    <property type="entry name" value="4FE4S_FER_1"/>
    <property type="match status" value="1"/>
</dbReference>
<dbReference type="KEGG" id="tpp:TPASS_0152"/>
<dbReference type="GO" id="GO:0046872">
    <property type="term" value="F:metal ion binding"/>
    <property type="evidence" value="ECO:0007669"/>
    <property type="project" value="UniProtKB-KW"/>
</dbReference>
<dbReference type="Proteomes" id="UP000001202">
    <property type="component" value="Chromosome"/>
</dbReference>
<organism evidence="5 6">
    <name type="scientific">Treponema pallidum subsp. pallidum (strain SS14)</name>
    <dbReference type="NCBI Taxonomy" id="455434"/>
    <lineage>
        <taxon>Bacteria</taxon>
        <taxon>Pseudomonadati</taxon>
        <taxon>Spirochaetota</taxon>
        <taxon>Spirochaetia</taxon>
        <taxon>Spirochaetales</taxon>
        <taxon>Treponemataceae</taxon>
        <taxon>Treponema</taxon>
    </lineage>
</organism>
<evidence type="ECO:0000256" key="1">
    <source>
        <dbReference type="ARBA" id="ARBA00022723"/>
    </source>
</evidence>
<dbReference type="PATRIC" id="fig|455434.6.peg.160"/>
<dbReference type="GO" id="GO:0051539">
    <property type="term" value="F:4 iron, 4 sulfur cluster binding"/>
    <property type="evidence" value="ECO:0007669"/>
    <property type="project" value="InterPro"/>
</dbReference>
<dbReference type="GO" id="GO:0009055">
    <property type="term" value="F:electron transfer activity"/>
    <property type="evidence" value="ECO:0007669"/>
    <property type="project" value="InterPro"/>
</dbReference>
<protein>
    <submittedName>
        <fullName evidence="5">Nitrogen fixation protein</fullName>
    </submittedName>
</protein>
<dbReference type="InterPro" id="IPR010208">
    <property type="entry name" value="Ion_transpt_RnfC/RsxC"/>
</dbReference>
<name>A0A0H3BJW8_TREPS</name>